<protein>
    <recommendedName>
        <fullName evidence="3">ParB/Sulfiredoxin domain-containing protein</fullName>
    </recommendedName>
</protein>
<reference evidence="2" key="1">
    <citation type="journal article" date="2019" name="Int. J. Syst. Evol. Microbiol.">
        <title>The Global Catalogue of Microorganisms (GCM) 10K type strain sequencing project: providing services to taxonomists for standard genome sequencing and annotation.</title>
        <authorList>
            <consortium name="The Broad Institute Genomics Platform"/>
            <consortium name="The Broad Institute Genome Sequencing Center for Infectious Disease"/>
            <person name="Wu L."/>
            <person name="Ma J."/>
        </authorList>
    </citation>
    <scope>NUCLEOTIDE SEQUENCE [LARGE SCALE GENOMIC DNA]</scope>
    <source>
        <strain evidence="2">JCM 3325</strain>
    </source>
</reference>
<dbReference type="RefSeq" id="WP_344595026.1">
    <property type="nucleotide sequence ID" value="NZ_BAAARW010000027.1"/>
</dbReference>
<dbReference type="InterPro" id="IPR036086">
    <property type="entry name" value="ParB/Sulfiredoxin_sf"/>
</dbReference>
<name>A0ABP5X5F8_9ACTN</name>
<evidence type="ECO:0000313" key="1">
    <source>
        <dbReference type="EMBL" id="GAA2444214.1"/>
    </source>
</evidence>
<sequence>MGSDRVAPQVSQEELLAAMPGVIKETLPLVPWRIQRLWRLKLPVQRIAVDELAWLFELPLWQLNGERFRVSPRQVREDPDGYPDHLRRVMASDLSYPIHLVEHNGRLVVLDGFHRLLKASIQGRREIDAMVLSRADLESIRAPA</sequence>
<evidence type="ECO:0008006" key="3">
    <source>
        <dbReference type="Google" id="ProtNLM"/>
    </source>
</evidence>
<proteinExistence type="predicted"/>
<gene>
    <name evidence="1" type="ORF">GCM10010191_71140</name>
</gene>
<keyword evidence="2" id="KW-1185">Reference proteome</keyword>
<organism evidence="1 2">
    <name type="scientific">Actinomadura vinacea</name>
    <dbReference type="NCBI Taxonomy" id="115336"/>
    <lineage>
        <taxon>Bacteria</taxon>
        <taxon>Bacillati</taxon>
        <taxon>Actinomycetota</taxon>
        <taxon>Actinomycetes</taxon>
        <taxon>Streptosporangiales</taxon>
        <taxon>Thermomonosporaceae</taxon>
        <taxon>Actinomadura</taxon>
    </lineage>
</organism>
<dbReference type="Proteomes" id="UP001501231">
    <property type="component" value="Unassembled WGS sequence"/>
</dbReference>
<evidence type="ECO:0000313" key="2">
    <source>
        <dbReference type="Proteomes" id="UP001501231"/>
    </source>
</evidence>
<dbReference type="EMBL" id="BAAARW010000027">
    <property type="protein sequence ID" value="GAA2444214.1"/>
    <property type="molecule type" value="Genomic_DNA"/>
</dbReference>
<comment type="caution">
    <text evidence="1">The sequence shown here is derived from an EMBL/GenBank/DDBJ whole genome shotgun (WGS) entry which is preliminary data.</text>
</comment>
<dbReference type="SUPFAM" id="SSF110849">
    <property type="entry name" value="ParB/Sulfiredoxin"/>
    <property type="match status" value="1"/>
</dbReference>
<accession>A0ABP5X5F8</accession>